<proteinExistence type="predicted"/>
<dbReference type="InterPro" id="IPR036322">
    <property type="entry name" value="WD40_repeat_dom_sf"/>
</dbReference>
<evidence type="ECO:0000256" key="1">
    <source>
        <dbReference type="SAM" id="MobiDB-lite"/>
    </source>
</evidence>
<evidence type="ECO:0000313" key="3">
    <source>
        <dbReference type="Proteomes" id="UP000316621"/>
    </source>
</evidence>
<dbReference type="InterPro" id="IPR036047">
    <property type="entry name" value="F-box-like_dom_sf"/>
</dbReference>
<sequence>MSSSPSSSEDQRGRGRQFERGETSISSASTSVGRTRLRRGRQRLSGNSRDEVWPEPFIEALAYQVAVNAASSASPTSVTLRRLSAAPAISTLFQVCSAWRAISHSNLLWHNLTNRIWGGDSLVHNTWREEYIYRHCTAYNFRISRSLYSTLNYDPNVDNSGPLACRCLTLSDSHLACGFDDGSVRLFNLISRLHVSTFHPHHRDRLGRFSRAVTGIVLTDTRVIFASLDGDIHVAVIGLVGTRRAQLGDMVNDGTLVDFNGCNRWWLGLYAGAPGRSFHVWNGENEELVFVGGTLTDPESVMGWHSLSDELTEPLGRVRVTSTVENDVAVACTGIRLMAFDLTNLGSVLNDEQFQRVGLIVSSVDVSNRLLMVVDNRRIASVRRVDNFEEVCAFTVDDGGGARRGGLIGCMNGGCVFICSGGNIRVWDALYGEYVSSFRERLEGEVNALIANERHVAAACSSDMTIHLWDYSAP</sequence>
<dbReference type="Gene3D" id="1.20.1280.50">
    <property type="match status" value="1"/>
</dbReference>
<keyword evidence="3" id="KW-1185">Reference proteome</keyword>
<dbReference type="SUPFAM" id="SSF81383">
    <property type="entry name" value="F-box domain"/>
    <property type="match status" value="1"/>
</dbReference>
<accession>A0A4Y7IEH4</accession>
<evidence type="ECO:0008006" key="4">
    <source>
        <dbReference type="Google" id="ProtNLM"/>
    </source>
</evidence>
<feature type="compositionally biased region" description="Basic and acidic residues" evidence="1">
    <location>
        <begin position="9"/>
        <end position="22"/>
    </location>
</feature>
<dbReference type="Proteomes" id="UP000316621">
    <property type="component" value="Chromosome 1"/>
</dbReference>
<organism evidence="2 3">
    <name type="scientific">Papaver somniferum</name>
    <name type="common">Opium poppy</name>
    <dbReference type="NCBI Taxonomy" id="3469"/>
    <lineage>
        <taxon>Eukaryota</taxon>
        <taxon>Viridiplantae</taxon>
        <taxon>Streptophyta</taxon>
        <taxon>Embryophyta</taxon>
        <taxon>Tracheophyta</taxon>
        <taxon>Spermatophyta</taxon>
        <taxon>Magnoliopsida</taxon>
        <taxon>Ranunculales</taxon>
        <taxon>Papaveraceae</taxon>
        <taxon>Papaveroideae</taxon>
        <taxon>Papaver</taxon>
    </lineage>
</organism>
<dbReference type="OrthoDB" id="760263at2759"/>
<dbReference type="Gramene" id="RZC46071">
    <property type="protein sequence ID" value="RZC46071"/>
    <property type="gene ID" value="C5167_039012"/>
</dbReference>
<name>A0A4Y7IEH4_PAPSO</name>
<dbReference type="SMART" id="SM00320">
    <property type="entry name" value="WD40"/>
    <property type="match status" value="3"/>
</dbReference>
<dbReference type="AlphaFoldDB" id="A0A4Y7IEH4"/>
<dbReference type="SUPFAM" id="SSF50978">
    <property type="entry name" value="WD40 repeat-like"/>
    <property type="match status" value="1"/>
</dbReference>
<dbReference type="PANTHER" id="PTHR19855">
    <property type="entry name" value="WD40 REPEAT PROTEIN 12, 37"/>
    <property type="match status" value="1"/>
</dbReference>
<reference evidence="2 3" key="1">
    <citation type="journal article" date="2018" name="Science">
        <title>The opium poppy genome and morphinan production.</title>
        <authorList>
            <person name="Guo L."/>
            <person name="Winzer T."/>
            <person name="Yang X."/>
            <person name="Li Y."/>
            <person name="Ning Z."/>
            <person name="He Z."/>
            <person name="Teodor R."/>
            <person name="Lu Y."/>
            <person name="Bowser T.A."/>
            <person name="Graham I.A."/>
            <person name="Ye K."/>
        </authorList>
    </citation>
    <scope>NUCLEOTIDE SEQUENCE [LARGE SCALE GENOMIC DNA]</scope>
    <source>
        <strain evidence="3">cv. HN1</strain>
        <tissue evidence="2">Leaves</tissue>
    </source>
</reference>
<dbReference type="Gene3D" id="2.130.10.10">
    <property type="entry name" value="YVTN repeat-like/Quinoprotein amine dehydrogenase"/>
    <property type="match status" value="2"/>
</dbReference>
<dbReference type="PANTHER" id="PTHR19855:SF31">
    <property type="entry name" value="TRANSCRIPTIONAL REGULATOR STERILE APETALA"/>
    <property type="match status" value="1"/>
</dbReference>
<dbReference type="STRING" id="3469.A0A4Y7IEH4"/>
<dbReference type="InterPro" id="IPR001680">
    <property type="entry name" value="WD40_rpt"/>
</dbReference>
<evidence type="ECO:0000313" key="2">
    <source>
        <dbReference type="EMBL" id="RZC46071.1"/>
    </source>
</evidence>
<gene>
    <name evidence="2" type="ORF">C5167_039012</name>
</gene>
<dbReference type="InterPro" id="IPR015943">
    <property type="entry name" value="WD40/YVTN_repeat-like_dom_sf"/>
</dbReference>
<dbReference type="EMBL" id="CM010715">
    <property type="protein sequence ID" value="RZC46071.1"/>
    <property type="molecule type" value="Genomic_DNA"/>
</dbReference>
<protein>
    <recommendedName>
        <fullName evidence="4">F-box domain-containing protein</fullName>
    </recommendedName>
</protein>
<dbReference type="OMA" id="WRIMVID"/>
<feature type="region of interest" description="Disordered" evidence="1">
    <location>
        <begin position="1"/>
        <end position="48"/>
    </location>
</feature>